<keyword evidence="2" id="KW-0436">Ligase</keyword>
<name>A0A1L9AUQ2_9BACT</name>
<dbReference type="OrthoDB" id="5483897at2"/>
<keyword evidence="6" id="KW-1185">Reference proteome</keyword>
<accession>A0A1L9AUQ2</accession>
<comment type="similarity">
    <text evidence="1">Belongs to the ATP-dependent AMP-binding enzyme family.</text>
</comment>
<dbReference type="Gene3D" id="3.40.50.12780">
    <property type="entry name" value="N-terminal domain of ligase-like"/>
    <property type="match status" value="1"/>
</dbReference>
<dbReference type="RefSeq" id="WP_071905228.1">
    <property type="nucleotide sequence ID" value="NZ_MPIN01000029.1"/>
</dbReference>
<reference evidence="6" key="1">
    <citation type="submission" date="2016-11" db="EMBL/GenBank/DDBJ databases">
        <authorList>
            <person name="Shukria A."/>
            <person name="Stevens D.C."/>
        </authorList>
    </citation>
    <scope>NUCLEOTIDE SEQUENCE [LARGE SCALE GENOMIC DNA]</scope>
    <source>
        <strain evidence="6">Cbfe23</strain>
    </source>
</reference>
<evidence type="ECO:0000313" key="5">
    <source>
        <dbReference type="EMBL" id="OJH33716.1"/>
    </source>
</evidence>
<dbReference type="InterPro" id="IPR025110">
    <property type="entry name" value="AMP-bd_C"/>
</dbReference>
<dbReference type="InterPro" id="IPR042099">
    <property type="entry name" value="ANL_N_sf"/>
</dbReference>
<dbReference type="GO" id="GO:0006631">
    <property type="term" value="P:fatty acid metabolic process"/>
    <property type="evidence" value="ECO:0007669"/>
    <property type="project" value="TreeGrafter"/>
</dbReference>
<dbReference type="Pfam" id="PF00501">
    <property type="entry name" value="AMP-binding"/>
    <property type="match status" value="1"/>
</dbReference>
<gene>
    <name evidence="5" type="ORF">BON30_47160</name>
</gene>
<dbReference type="InterPro" id="IPR045851">
    <property type="entry name" value="AMP-bd_C_sf"/>
</dbReference>
<dbReference type="InterPro" id="IPR000873">
    <property type="entry name" value="AMP-dep_synth/lig_dom"/>
</dbReference>
<evidence type="ECO:0000313" key="6">
    <source>
        <dbReference type="Proteomes" id="UP000182229"/>
    </source>
</evidence>
<dbReference type="GO" id="GO:0031956">
    <property type="term" value="F:medium-chain fatty acid-CoA ligase activity"/>
    <property type="evidence" value="ECO:0007669"/>
    <property type="project" value="TreeGrafter"/>
</dbReference>
<comment type="caution">
    <text evidence="5">The sequence shown here is derived from an EMBL/GenBank/DDBJ whole genome shotgun (WGS) entry which is preliminary data.</text>
</comment>
<dbReference type="FunFam" id="3.30.300.30:FF:000008">
    <property type="entry name" value="2,3-dihydroxybenzoate-AMP ligase"/>
    <property type="match status" value="1"/>
</dbReference>
<evidence type="ECO:0000256" key="1">
    <source>
        <dbReference type="ARBA" id="ARBA00006432"/>
    </source>
</evidence>
<dbReference type="SUPFAM" id="SSF56801">
    <property type="entry name" value="Acetyl-CoA synthetase-like"/>
    <property type="match status" value="1"/>
</dbReference>
<dbReference type="Pfam" id="PF13193">
    <property type="entry name" value="AMP-binding_C"/>
    <property type="match status" value="1"/>
</dbReference>
<feature type="domain" description="AMP-binding enzyme C-terminal" evidence="4">
    <location>
        <begin position="442"/>
        <end position="517"/>
    </location>
</feature>
<proteinExistence type="inferred from homology"/>
<evidence type="ECO:0000259" key="4">
    <source>
        <dbReference type="Pfam" id="PF13193"/>
    </source>
</evidence>
<dbReference type="AlphaFoldDB" id="A0A1L9AUQ2"/>
<dbReference type="Proteomes" id="UP000182229">
    <property type="component" value="Unassembled WGS sequence"/>
</dbReference>
<dbReference type="PANTHER" id="PTHR43201">
    <property type="entry name" value="ACYL-COA SYNTHETASE"/>
    <property type="match status" value="1"/>
</dbReference>
<feature type="domain" description="AMP-dependent synthetase/ligase" evidence="3">
    <location>
        <begin position="28"/>
        <end position="392"/>
    </location>
</feature>
<dbReference type="Gene3D" id="3.30.300.30">
    <property type="match status" value="1"/>
</dbReference>
<sequence>MSAALMSVTQEAQYRRISRVSLGGIVHQSALRWPEKTALVEGKLEFSYAELDRRSNAFAHYLLAQDLPRGARIAMLCGNSAQMLTAFIGIYKAGLVWVPINTGLATDAIRYILEHSEATHVVIDAEFLVKPELRAMLDALGIRIIVCVPEGQASPDGNTATFLDTLTGQHVTLPEVDIESGQLSQIMYTSGTTGQQKGVMHSHASVYAALSGNLFELGLRPSDSTLCVLPMFHCAQHSVSMSFLLAGGTIVVRRAFEPGAMLATIEQRGITLLLGLPIMYGAMLAHPARPTTKLSSLRLCLYVMAPMARTLLVELIEKFCPGGFALASGQTEMYPATTIFKPEQQLKRFGSYWGETVVTNETAIMNDEGRLLGRGEVGEIVHRGPNVMLGYYKDPEATARASAFGWHHTGDLGIFDSDGQLLFVDRKKDMIKTGGENVPSIKVEEVLLRHPAVLQVAVVGLPHPRWSEAVTGFVVLKPGASATVADIIDHCRQHLGGFEVPKSIVLLPAMPQTTTGKAQKFVLRQQYKRHYGDVNGAA</sequence>
<organism evidence="5 6">
    <name type="scientific">Cystobacter ferrugineus</name>
    <dbReference type="NCBI Taxonomy" id="83449"/>
    <lineage>
        <taxon>Bacteria</taxon>
        <taxon>Pseudomonadati</taxon>
        <taxon>Myxococcota</taxon>
        <taxon>Myxococcia</taxon>
        <taxon>Myxococcales</taxon>
        <taxon>Cystobacterineae</taxon>
        <taxon>Archangiaceae</taxon>
        <taxon>Cystobacter</taxon>
    </lineage>
</organism>
<reference evidence="5 6" key="2">
    <citation type="submission" date="2016-12" db="EMBL/GenBank/DDBJ databases">
        <title>Draft Genome Sequence of Cystobacter ferrugineus Strain Cbfe23.</title>
        <authorList>
            <person name="Akbar S."/>
            <person name="Dowd S.E."/>
            <person name="Stevens D.C."/>
        </authorList>
    </citation>
    <scope>NUCLEOTIDE SEQUENCE [LARGE SCALE GENOMIC DNA]</scope>
    <source>
        <strain evidence="5 6">Cbfe23</strain>
    </source>
</reference>
<protein>
    <submittedName>
        <fullName evidence="5">AMP-dependent synthetase</fullName>
    </submittedName>
</protein>
<evidence type="ECO:0000256" key="2">
    <source>
        <dbReference type="ARBA" id="ARBA00022598"/>
    </source>
</evidence>
<dbReference type="STRING" id="83449.BON30_47160"/>
<evidence type="ECO:0000259" key="3">
    <source>
        <dbReference type="Pfam" id="PF00501"/>
    </source>
</evidence>
<dbReference type="EMBL" id="MPIN01000029">
    <property type="protein sequence ID" value="OJH33716.1"/>
    <property type="molecule type" value="Genomic_DNA"/>
</dbReference>
<dbReference type="PANTHER" id="PTHR43201:SF5">
    <property type="entry name" value="MEDIUM-CHAIN ACYL-COA LIGASE ACSF2, MITOCHONDRIAL"/>
    <property type="match status" value="1"/>
</dbReference>